<sequence length="64" mass="7004">VLSCCAQQQRWQRALSLFSGGGLQDVVTHAATLTACEVGFRYREAAAVMFHLDRTGLTASLRSF</sequence>
<dbReference type="AlphaFoldDB" id="A0A812S611"/>
<evidence type="ECO:0000313" key="1">
    <source>
        <dbReference type="EMBL" id="CAE7465673.1"/>
    </source>
</evidence>
<proteinExistence type="predicted"/>
<evidence type="ECO:0000313" key="2">
    <source>
        <dbReference type="Proteomes" id="UP000649617"/>
    </source>
</evidence>
<gene>
    <name evidence="1" type="ORF">SPIL2461_LOCUS11687</name>
</gene>
<reference evidence="1" key="1">
    <citation type="submission" date="2021-02" db="EMBL/GenBank/DDBJ databases">
        <authorList>
            <person name="Dougan E. K."/>
            <person name="Rhodes N."/>
            <person name="Thang M."/>
            <person name="Chan C."/>
        </authorList>
    </citation>
    <scope>NUCLEOTIDE SEQUENCE</scope>
</reference>
<protein>
    <submittedName>
        <fullName evidence="1">Uncharacterized protein</fullName>
    </submittedName>
</protein>
<dbReference type="Proteomes" id="UP000649617">
    <property type="component" value="Unassembled WGS sequence"/>
</dbReference>
<dbReference type="EMBL" id="CAJNIZ010023008">
    <property type="protein sequence ID" value="CAE7465673.1"/>
    <property type="molecule type" value="Genomic_DNA"/>
</dbReference>
<feature type="non-terminal residue" evidence="1">
    <location>
        <position position="1"/>
    </location>
</feature>
<organism evidence="1 2">
    <name type="scientific">Symbiodinium pilosum</name>
    <name type="common">Dinoflagellate</name>
    <dbReference type="NCBI Taxonomy" id="2952"/>
    <lineage>
        <taxon>Eukaryota</taxon>
        <taxon>Sar</taxon>
        <taxon>Alveolata</taxon>
        <taxon>Dinophyceae</taxon>
        <taxon>Suessiales</taxon>
        <taxon>Symbiodiniaceae</taxon>
        <taxon>Symbiodinium</taxon>
    </lineage>
</organism>
<feature type="non-terminal residue" evidence="1">
    <location>
        <position position="64"/>
    </location>
</feature>
<accession>A0A812S611</accession>
<comment type="caution">
    <text evidence="1">The sequence shown here is derived from an EMBL/GenBank/DDBJ whole genome shotgun (WGS) entry which is preliminary data.</text>
</comment>
<name>A0A812S611_SYMPI</name>
<keyword evidence="2" id="KW-1185">Reference proteome</keyword>